<dbReference type="EMBL" id="JAUUDS010000002">
    <property type="protein sequence ID" value="MDP1027024.1"/>
    <property type="molecule type" value="Genomic_DNA"/>
</dbReference>
<dbReference type="Gene3D" id="2.60.40.1760">
    <property type="entry name" value="glycosyl hydrolase (family 31)"/>
    <property type="match status" value="1"/>
</dbReference>
<feature type="chain" id="PRO_5046824060" evidence="3">
    <location>
        <begin position="22"/>
        <end position="790"/>
    </location>
</feature>
<dbReference type="CDD" id="cd14752">
    <property type="entry name" value="GH31_N"/>
    <property type="match status" value="1"/>
</dbReference>
<dbReference type="InterPro" id="IPR025887">
    <property type="entry name" value="Glyco_hydro_31_N_dom"/>
</dbReference>
<dbReference type="Pfam" id="PF17137">
    <property type="entry name" value="DUF5110"/>
    <property type="match status" value="1"/>
</dbReference>
<feature type="domain" description="Glycosyl hydrolase family 31 C-terminal" evidence="7">
    <location>
        <begin position="586"/>
        <end position="673"/>
    </location>
</feature>
<sequence length="790" mass="85792">MQRWIGATAIAAIIAATPVRAQAPWEATTSAPAAKTVLEEKSAAGARFRIPEGVMQVTPWGNRAIRVTVSKVAEQIGNGPAVLGGPQSTAWTMTEEPDRFVIATPAMRVALAKADGRLALLGADGKALISETDPGSRRLGEVVDPDGSVQQRFDIGGGQAIYGLGQHQAGLLDYRGTTVRLQQANTDVGVPVMVSSSGYGLFWNNPAVTEIAVAVPQATDRLVFRSQAGKNIDYFLFGGPDVDDVIGAYRMLTGQAPLMARWTWGLWQSKERYQSQAELLGVAARYRALNIPLDAVVQDWQYWKPGEWGSHLMDPARFPDPRAMLDTLHAQKLHSIVSIWPRFDLGLDTAKALEAVGGLYPKVYPNVYPAGEGRWYDAFSAAGRKTYWRYVSDRLGRLGFDGYWLDGSEAELGGLWGEMRAVQTAMGPGAEVYNAYPLLHTSAVHDGMLADYAAKRPIILTRSAWAGQQRNAAITWSGDVAGRWDVLRAQIPAGVNFSMTGIPYWSADIGGFFGSSPKDPSYQELFTRWLQFAVFNPMFRIHGTGDGKELYSFPKEARGPLLEAVTLRYRLLPFFYALSWQVTDRGASFMYPAGMIFPGDEQARDLRDEYMFGRSLLVSPVIEKGATARQVYLPAGADWYDFWTGVRLAGGGRVTVAAPIGQIPLHVAAGTILPMGQAVQYAEQSVALPTELRVYRGADGRFTLYDDAGDGQGWRKGERATIELTLDDRAGVLTIGARQGRYPGMATARTFRIVSVAPGNGTGLAAGGGRTIRYTGRAVTVSLDDAGAAK</sequence>
<evidence type="ECO:0000259" key="6">
    <source>
        <dbReference type="Pfam" id="PF17137"/>
    </source>
</evidence>
<dbReference type="PANTHER" id="PTHR43863:SF2">
    <property type="entry name" value="MALTASE-GLUCOAMYLASE"/>
    <property type="match status" value="1"/>
</dbReference>
<dbReference type="InterPro" id="IPR011013">
    <property type="entry name" value="Gal_mutarotase_sf_dom"/>
</dbReference>
<accession>A0ABT9EJ93</accession>
<dbReference type="InterPro" id="IPR051816">
    <property type="entry name" value="Glycosyl_Hydrolase_31"/>
</dbReference>
<dbReference type="Pfam" id="PF13802">
    <property type="entry name" value="Gal_mutarotas_2"/>
    <property type="match status" value="1"/>
</dbReference>
<gene>
    <name evidence="8" type="ORF">Q5H91_07360</name>
</gene>
<dbReference type="Gene3D" id="3.20.20.80">
    <property type="entry name" value="Glycosidases"/>
    <property type="match status" value="1"/>
</dbReference>
<dbReference type="PANTHER" id="PTHR43863">
    <property type="entry name" value="HYDROLASE, PUTATIVE (AFU_ORTHOLOGUE AFUA_1G03140)-RELATED"/>
    <property type="match status" value="1"/>
</dbReference>
<keyword evidence="3" id="KW-0732">Signal</keyword>
<feature type="domain" description="Glycoside hydrolase family 31 N-terminal" evidence="5">
    <location>
        <begin position="55"/>
        <end position="210"/>
    </location>
</feature>
<dbReference type="CDD" id="cd06591">
    <property type="entry name" value="GH31_xylosidase_XylS"/>
    <property type="match status" value="1"/>
</dbReference>
<dbReference type="InterPro" id="IPR000322">
    <property type="entry name" value="Glyco_hydro_31_TIM"/>
</dbReference>
<evidence type="ECO:0000313" key="8">
    <source>
        <dbReference type="EMBL" id="MDP1027024.1"/>
    </source>
</evidence>
<evidence type="ECO:0000256" key="3">
    <source>
        <dbReference type="SAM" id="SignalP"/>
    </source>
</evidence>
<dbReference type="Pfam" id="PF21365">
    <property type="entry name" value="Glyco_hydro_31_3rd"/>
    <property type="match status" value="1"/>
</dbReference>
<reference evidence="8 9" key="1">
    <citation type="submission" date="2023-07" db="EMBL/GenBank/DDBJ databases">
        <authorList>
            <person name="Kim M.K."/>
        </authorList>
    </citation>
    <scope>NUCLEOTIDE SEQUENCE [LARGE SCALE GENOMIC DNA]</scope>
    <source>
        <strain evidence="8 9">KR1UV-12</strain>
    </source>
</reference>
<dbReference type="InterPro" id="IPR033403">
    <property type="entry name" value="DUF5110"/>
</dbReference>
<dbReference type="SUPFAM" id="SSF51445">
    <property type="entry name" value="(Trans)glycosidases"/>
    <property type="match status" value="1"/>
</dbReference>
<evidence type="ECO:0000259" key="7">
    <source>
        <dbReference type="Pfam" id="PF21365"/>
    </source>
</evidence>
<evidence type="ECO:0000256" key="1">
    <source>
        <dbReference type="ARBA" id="ARBA00007806"/>
    </source>
</evidence>
<dbReference type="InterPro" id="IPR013780">
    <property type="entry name" value="Glyco_hydro_b"/>
</dbReference>
<evidence type="ECO:0000259" key="5">
    <source>
        <dbReference type="Pfam" id="PF13802"/>
    </source>
</evidence>
<feature type="signal peptide" evidence="3">
    <location>
        <begin position="1"/>
        <end position="21"/>
    </location>
</feature>
<keyword evidence="2 8" id="KW-0378">Hydrolase</keyword>
<protein>
    <submittedName>
        <fullName evidence="8">Glycoside hydrolase family 31 protein</fullName>
    </submittedName>
</protein>
<evidence type="ECO:0000259" key="4">
    <source>
        <dbReference type="Pfam" id="PF01055"/>
    </source>
</evidence>
<feature type="domain" description="Glycoside hydrolase family 31 TIM barrel" evidence="4">
    <location>
        <begin position="257"/>
        <end position="578"/>
    </location>
</feature>
<dbReference type="RefSeq" id="WP_305172708.1">
    <property type="nucleotide sequence ID" value="NZ_JAUUDS010000002.1"/>
</dbReference>
<keyword evidence="2" id="KW-0326">Glycosidase</keyword>
<dbReference type="InterPro" id="IPR048395">
    <property type="entry name" value="Glyco_hydro_31_C"/>
</dbReference>
<evidence type="ECO:0000256" key="2">
    <source>
        <dbReference type="RuleBase" id="RU361185"/>
    </source>
</evidence>
<dbReference type="Pfam" id="PF01055">
    <property type="entry name" value="Glyco_hydro_31_2nd"/>
    <property type="match status" value="1"/>
</dbReference>
<comment type="caution">
    <text evidence="8">The sequence shown here is derived from an EMBL/GenBank/DDBJ whole genome shotgun (WGS) entry which is preliminary data.</text>
</comment>
<name>A0ABT9EJ93_9SPHN</name>
<organism evidence="8 9">
    <name type="scientific">Sphingomonas aurea</name>
    <dbReference type="NCBI Taxonomy" id="3063994"/>
    <lineage>
        <taxon>Bacteria</taxon>
        <taxon>Pseudomonadati</taxon>
        <taxon>Pseudomonadota</taxon>
        <taxon>Alphaproteobacteria</taxon>
        <taxon>Sphingomonadales</taxon>
        <taxon>Sphingomonadaceae</taxon>
        <taxon>Sphingomonas</taxon>
    </lineage>
</organism>
<dbReference type="SUPFAM" id="SSF74650">
    <property type="entry name" value="Galactose mutarotase-like"/>
    <property type="match status" value="1"/>
</dbReference>
<dbReference type="Proteomes" id="UP001230685">
    <property type="component" value="Unassembled WGS sequence"/>
</dbReference>
<dbReference type="Gene3D" id="2.60.40.1180">
    <property type="entry name" value="Golgi alpha-mannosidase II"/>
    <property type="match status" value="2"/>
</dbReference>
<dbReference type="SUPFAM" id="SSF51011">
    <property type="entry name" value="Glycosyl hydrolase domain"/>
    <property type="match status" value="1"/>
</dbReference>
<dbReference type="GO" id="GO:0016787">
    <property type="term" value="F:hydrolase activity"/>
    <property type="evidence" value="ECO:0007669"/>
    <property type="project" value="UniProtKB-KW"/>
</dbReference>
<feature type="domain" description="DUF5110" evidence="6">
    <location>
        <begin position="690"/>
        <end position="754"/>
    </location>
</feature>
<evidence type="ECO:0000313" key="9">
    <source>
        <dbReference type="Proteomes" id="UP001230685"/>
    </source>
</evidence>
<keyword evidence="9" id="KW-1185">Reference proteome</keyword>
<dbReference type="InterPro" id="IPR017853">
    <property type="entry name" value="GH"/>
</dbReference>
<proteinExistence type="inferred from homology"/>
<comment type="similarity">
    <text evidence="1 2">Belongs to the glycosyl hydrolase 31 family.</text>
</comment>